<proteinExistence type="predicted"/>
<name>A0ABQ9WYW4_9EUKA</name>
<dbReference type="Proteomes" id="UP001281761">
    <property type="component" value="Unassembled WGS sequence"/>
</dbReference>
<accession>A0ABQ9WYW4</accession>
<evidence type="ECO:0000313" key="1">
    <source>
        <dbReference type="EMBL" id="KAK2944701.1"/>
    </source>
</evidence>
<protein>
    <submittedName>
        <fullName evidence="1">Uncharacterized protein</fullName>
    </submittedName>
</protein>
<comment type="caution">
    <text evidence="1">The sequence shown here is derived from an EMBL/GenBank/DDBJ whole genome shotgun (WGS) entry which is preliminary data.</text>
</comment>
<dbReference type="EMBL" id="JARBJD010000288">
    <property type="protein sequence ID" value="KAK2944701.1"/>
    <property type="molecule type" value="Genomic_DNA"/>
</dbReference>
<keyword evidence="2" id="KW-1185">Reference proteome</keyword>
<gene>
    <name evidence="1" type="ORF">BLNAU_20394</name>
</gene>
<reference evidence="1 2" key="1">
    <citation type="journal article" date="2022" name="bioRxiv">
        <title>Genomics of Preaxostyla Flagellates Illuminates Evolutionary Transitions and the Path Towards Mitochondrial Loss.</title>
        <authorList>
            <person name="Novak L.V.F."/>
            <person name="Treitli S.C."/>
            <person name="Pyrih J."/>
            <person name="Halakuc P."/>
            <person name="Pipaliya S.V."/>
            <person name="Vacek V."/>
            <person name="Brzon O."/>
            <person name="Soukal P."/>
            <person name="Eme L."/>
            <person name="Dacks J.B."/>
            <person name="Karnkowska A."/>
            <person name="Elias M."/>
            <person name="Hampl V."/>
        </authorList>
    </citation>
    <scope>NUCLEOTIDE SEQUENCE [LARGE SCALE GENOMIC DNA]</scope>
    <source>
        <strain evidence="1">NAU3</strain>
        <tissue evidence="1">Gut</tissue>
    </source>
</reference>
<evidence type="ECO:0000313" key="2">
    <source>
        <dbReference type="Proteomes" id="UP001281761"/>
    </source>
</evidence>
<organism evidence="1 2">
    <name type="scientific">Blattamonas nauphoetae</name>
    <dbReference type="NCBI Taxonomy" id="2049346"/>
    <lineage>
        <taxon>Eukaryota</taxon>
        <taxon>Metamonada</taxon>
        <taxon>Preaxostyla</taxon>
        <taxon>Oxymonadida</taxon>
        <taxon>Blattamonas</taxon>
    </lineage>
</organism>
<sequence length="420" mass="47538">MVRDGFKFDGELVTNASAFLSFMSQRINPVTHFFILVGDLLKAIGQGSTNPASVFLDSIMMLLSSSHPSIFREALSFVHNSMNYCSASIRLALISSKLIPRILSIPHFRDLSVIDDELLSSIVSIFRFSIEIVETVYLQALSITSHTPPESIRDVVFHEVFIPMEPSLVQISRNPLLLSSNNAIQATLMILSIIFETGAFHQPSLDLIGSSHFPLIYPSLLSEVENEGARQLIIWFMSRSIVKWEESEAVVVGRGRIVLQMLEQEEYSPFLKWNPSDSLTVDSIASIFVSLVSMVRDDFQFDEELVSKAVNVCGFDYDALVFVPSMDGQGYSRHREVEFEFSHQCKLEPMSHTITKWKESEADVVVRGRIVLQTLEEQGFRDYLEQTLLHDNLTGQGYNMRFHTLTITNNLGMNSPRPQW</sequence>